<sequence length="123" mass="13123">MGKLFKLVMLLIGAFVLIFIIVGVVNGIPHILDEKNAPQQSEKALPGKADYDQIRVGDVKTGEGGMTKAEVEKILGKPTDQTQGQSGKLKMEVYTYAASAGPNSILVTFIHGHVSGKTQTGLE</sequence>
<evidence type="ECO:0000256" key="1">
    <source>
        <dbReference type="ARBA" id="ARBA00022729"/>
    </source>
</evidence>
<evidence type="ECO:0000313" key="5">
    <source>
        <dbReference type="Proteomes" id="UP001178888"/>
    </source>
</evidence>
<dbReference type="Proteomes" id="UP000295132">
    <property type="component" value="Unassembled WGS sequence"/>
</dbReference>
<dbReference type="Gene3D" id="3.30.1450.10">
    <property type="match status" value="1"/>
</dbReference>
<comment type="caution">
    <text evidence="3">The sequence shown here is derived from an EMBL/GenBank/DDBJ whole genome shotgun (WGS) entry which is preliminary data.</text>
</comment>
<evidence type="ECO:0000313" key="3">
    <source>
        <dbReference type="EMBL" id="TDK60717.1"/>
    </source>
</evidence>
<name>A0A4R5VQ80_9BACI</name>
<dbReference type="AlphaFoldDB" id="A0A4R5VQ80"/>
<dbReference type="Proteomes" id="UP001178888">
    <property type="component" value="Unassembled WGS sequence"/>
</dbReference>
<dbReference type="InterPro" id="IPR037873">
    <property type="entry name" value="BamE-like"/>
</dbReference>
<organism evidence="3 4">
    <name type="scientific">Bacillus salipaludis</name>
    <dbReference type="NCBI Taxonomy" id="2547811"/>
    <lineage>
        <taxon>Bacteria</taxon>
        <taxon>Bacillati</taxon>
        <taxon>Bacillota</taxon>
        <taxon>Bacilli</taxon>
        <taxon>Bacillales</taxon>
        <taxon>Bacillaceae</taxon>
        <taxon>Bacillus</taxon>
    </lineage>
</organism>
<dbReference type="RefSeq" id="WP_133334842.1">
    <property type="nucleotide sequence ID" value="NZ_JAVGVR010000001.1"/>
</dbReference>
<reference evidence="3 4" key="1">
    <citation type="submission" date="2019-03" db="EMBL/GenBank/DDBJ databases">
        <title>Bacillus niacini sp. nov. a Nicotinate-Metabolizing Mesophile Isolated from Soil.</title>
        <authorList>
            <person name="Zhang G."/>
        </authorList>
    </citation>
    <scope>NUCLEOTIDE SEQUENCE [LARGE SCALE GENOMIC DNA]</scope>
    <source>
        <strain evidence="3 4">WN066</strain>
    </source>
</reference>
<evidence type="ECO:0000313" key="4">
    <source>
        <dbReference type="Proteomes" id="UP000295132"/>
    </source>
</evidence>
<proteinExistence type="predicted"/>
<accession>A0A4R5VQ80</accession>
<gene>
    <name evidence="3" type="ORF">E2K98_13375</name>
    <name evidence="2" type="ORF">RCG21_20650</name>
</gene>
<keyword evidence="1" id="KW-0732">Signal</keyword>
<reference evidence="2" key="2">
    <citation type="submission" date="2023-08" db="EMBL/GenBank/DDBJ databases">
        <title>Nitrogen cycling bacteria in agricultural field soils.</title>
        <authorList>
            <person name="Jang J."/>
        </authorList>
    </citation>
    <scope>NUCLEOTIDE SEQUENCE</scope>
    <source>
        <strain evidence="2">PS3-36</strain>
    </source>
</reference>
<dbReference type="EMBL" id="JAVGVR010000001">
    <property type="protein sequence ID" value="MDQ6598741.1"/>
    <property type="molecule type" value="Genomic_DNA"/>
</dbReference>
<evidence type="ECO:0000313" key="2">
    <source>
        <dbReference type="EMBL" id="MDQ6598741.1"/>
    </source>
</evidence>
<dbReference type="EMBL" id="SMYO01000006">
    <property type="protein sequence ID" value="TDK60717.1"/>
    <property type="molecule type" value="Genomic_DNA"/>
</dbReference>
<keyword evidence="5" id="KW-1185">Reference proteome</keyword>
<protein>
    <submittedName>
        <fullName evidence="3">Uncharacterized protein</fullName>
    </submittedName>
</protein>